<reference evidence="5" key="2">
    <citation type="journal article" date="2007" name="Science">
        <title>Draft genome sequence of the sexually transmitted pathogen Trichomonas vaginalis.</title>
        <authorList>
            <person name="Carlton J.M."/>
            <person name="Hirt R.P."/>
            <person name="Silva J.C."/>
            <person name="Delcher A.L."/>
            <person name="Schatz M."/>
            <person name="Zhao Q."/>
            <person name="Wortman J.R."/>
            <person name="Bidwell S.L."/>
            <person name="Alsmark U.C.M."/>
            <person name="Besteiro S."/>
            <person name="Sicheritz-Ponten T."/>
            <person name="Noel C.J."/>
            <person name="Dacks J.B."/>
            <person name="Foster P.G."/>
            <person name="Simillion C."/>
            <person name="Van de Peer Y."/>
            <person name="Miranda-Saavedra D."/>
            <person name="Barton G.J."/>
            <person name="Westrop G.D."/>
            <person name="Mueller S."/>
            <person name="Dessi D."/>
            <person name="Fiori P.L."/>
            <person name="Ren Q."/>
            <person name="Paulsen I."/>
            <person name="Zhang H."/>
            <person name="Bastida-Corcuera F.D."/>
            <person name="Simoes-Barbosa A."/>
            <person name="Brown M.T."/>
            <person name="Hayes R.D."/>
            <person name="Mukherjee M."/>
            <person name="Okumura C.Y."/>
            <person name="Schneider R."/>
            <person name="Smith A.J."/>
            <person name="Vanacova S."/>
            <person name="Villalvazo M."/>
            <person name="Haas B.J."/>
            <person name="Pertea M."/>
            <person name="Feldblyum T.V."/>
            <person name="Utterback T.R."/>
            <person name="Shu C.L."/>
            <person name="Osoegawa K."/>
            <person name="de Jong P.J."/>
            <person name="Hrdy I."/>
            <person name="Horvathova L."/>
            <person name="Zubacova Z."/>
            <person name="Dolezal P."/>
            <person name="Malik S.B."/>
            <person name="Logsdon J.M. Jr."/>
            <person name="Henze K."/>
            <person name="Gupta A."/>
            <person name="Wang C.C."/>
            <person name="Dunne R.L."/>
            <person name="Upcroft J.A."/>
            <person name="Upcroft P."/>
            <person name="White O."/>
            <person name="Salzberg S.L."/>
            <person name="Tang P."/>
            <person name="Chiu C.-H."/>
            <person name="Lee Y.-S."/>
            <person name="Embley T.M."/>
            <person name="Coombs G.H."/>
            <person name="Mottram J.C."/>
            <person name="Tachezy J."/>
            <person name="Fraser-Liggett C.M."/>
            <person name="Johnson P.J."/>
        </authorList>
    </citation>
    <scope>NUCLEOTIDE SEQUENCE [LARGE SCALE GENOMIC DNA]</scope>
    <source>
        <strain evidence="5">G3</strain>
    </source>
</reference>
<dbReference type="VEuPathDB" id="TrichDB:TVAGG3_0222330"/>
<keyword evidence="6" id="KW-1185">Reference proteome</keyword>
<dbReference type="Pfam" id="PF02138">
    <property type="entry name" value="Beach"/>
    <property type="match status" value="1"/>
</dbReference>
<dbReference type="Proteomes" id="UP000001542">
    <property type="component" value="Unassembled WGS sequence"/>
</dbReference>
<protein>
    <submittedName>
        <fullName evidence="5">Beige/BEACH domain containing protein</fullName>
    </submittedName>
</protein>
<dbReference type="eggNOG" id="KOG1787">
    <property type="taxonomic scope" value="Eukaryota"/>
</dbReference>
<dbReference type="InterPro" id="IPR013320">
    <property type="entry name" value="ConA-like_dom_sf"/>
</dbReference>
<dbReference type="InterPro" id="IPR015943">
    <property type="entry name" value="WD40/YVTN_repeat-like_dom_sf"/>
</dbReference>
<gene>
    <name evidence="5" type="ORF">TVAG_116260</name>
</gene>
<dbReference type="EMBL" id="DS113532">
    <property type="protein sequence ID" value="EAY02572.1"/>
    <property type="molecule type" value="Genomic_DNA"/>
</dbReference>
<dbReference type="KEGG" id="tva:4760412"/>
<feature type="chain" id="PRO_5002643555" evidence="3">
    <location>
        <begin position="25"/>
        <end position="2534"/>
    </location>
</feature>
<dbReference type="InterPro" id="IPR000409">
    <property type="entry name" value="BEACH_dom"/>
</dbReference>
<evidence type="ECO:0000256" key="1">
    <source>
        <dbReference type="ARBA" id="ARBA00022574"/>
    </source>
</evidence>
<evidence type="ECO:0000259" key="4">
    <source>
        <dbReference type="PROSITE" id="PS50197"/>
    </source>
</evidence>
<dbReference type="Pfam" id="PF15787">
    <property type="entry name" value="DUF4704"/>
    <property type="match status" value="1"/>
</dbReference>
<feature type="region of interest" description="Disordered" evidence="2">
    <location>
        <begin position="2204"/>
        <end position="2250"/>
    </location>
</feature>
<dbReference type="SMR" id="A2EXR2"/>
<dbReference type="InterPro" id="IPR016024">
    <property type="entry name" value="ARM-type_fold"/>
</dbReference>
<dbReference type="OrthoDB" id="10585665at2759"/>
<feature type="domain" description="BEACH" evidence="4">
    <location>
        <begin position="1860"/>
        <end position="2139"/>
    </location>
</feature>
<dbReference type="PROSITE" id="PS50197">
    <property type="entry name" value="BEACH"/>
    <property type="match status" value="1"/>
</dbReference>
<dbReference type="InterPro" id="IPR031570">
    <property type="entry name" value="NBEA/BDCP_DUF4704"/>
</dbReference>
<dbReference type="InParanoid" id="A2EXR2"/>
<keyword evidence="1" id="KW-0853">WD repeat</keyword>
<evidence type="ECO:0000256" key="2">
    <source>
        <dbReference type="SAM" id="MobiDB-lite"/>
    </source>
</evidence>
<dbReference type="SUPFAM" id="SSF50729">
    <property type="entry name" value="PH domain-like"/>
    <property type="match status" value="1"/>
</dbReference>
<name>A2EXR2_TRIV3</name>
<dbReference type="RefSeq" id="XP_001330708.1">
    <property type="nucleotide sequence ID" value="XM_001330672.1"/>
</dbReference>
<keyword evidence="3" id="KW-0732">Signal</keyword>
<dbReference type="CDD" id="cd06071">
    <property type="entry name" value="Beach"/>
    <property type="match status" value="1"/>
</dbReference>
<dbReference type="SUPFAM" id="SSF49899">
    <property type="entry name" value="Concanavalin A-like lectins/glucanases"/>
    <property type="match status" value="1"/>
</dbReference>
<dbReference type="SUPFAM" id="SSF81837">
    <property type="entry name" value="BEACH domain"/>
    <property type="match status" value="1"/>
</dbReference>
<feature type="compositionally biased region" description="Basic and acidic residues" evidence="2">
    <location>
        <begin position="2235"/>
        <end position="2246"/>
    </location>
</feature>
<evidence type="ECO:0000313" key="5">
    <source>
        <dbReference type="EMBL" id="EAY02572.1"/>
    </source>
</evidence>
<accession>A2EXR2</accession>
<dbReference type="InterPro" id="IPR036322">
    <property type="entry name" value="WD40_repeat_dom_sf"/>
</dbReference>
<evidence type="ECO:0000313" key="6">
    <source>
        <dbReference type="Proteomes" id="UP000001542"/>
    </source>
</evidence>
<dbReference type="PANTHER" id="PTHR13743">
    <property type="entry name" value="BEIGE/BEACH-RELATED"/>
    <property type="match status" value="1"/>
</dbReference>
<proteinExistence type="predicted"/>
<dbReference type="SUPFAM" id="SSF48371">
    <property type="entry name" value="ARM repeat"/>
    <property type="match status" value="1"/>
</dbReference>
<dbReference type="PANTHER" id="PTHR13743:SF161">
    <property type="entry name" value="BEIGE_BEACH DOMAIN CONTAINING PROTEIN"/>
    <property type="match status" value="1"/>
</dbReference>
<organism evidence="5 6">
    <name type="scientific">Trichomonas vaginalis (strain ATCC PRA-98 / G3)</name>
    <dbReference type="NCBI Taxonomy" id="412133"/>
    <lineage>
        <taxon>Eukaryota</taxon>
        <taxon>Metamonada</taxon>
        <taxon>Parabasalia</taxon>
        <taxon>Trichomonadida</taxon>
        <taxon>Trichomonadidae</taxon>
        <taxon>Trichomonas</taxon>
    </lineage>
</organism>
<dbReference type="SUPFAM" id="SSF50978">
    <property type="entry name" value="WD40 repeat-like"/>
    <property type="match status" value="1"/>
</dbReference>
<dbReference type="VEuPathDB" id="TrichDB:TVAG_116260"/>
<dbReference type="InterPro" id="IPR050865">
    <property type="entry name" value="BEACH_Domain"/>
</dbReference>
<evidence type="ECO:0000256" key="3">
    <source>
        <dbReference type="SAM" id="SignalP"/>
    </source>
</evidence>
<reference evidence="5" key="1">
    <citation type="submission" date="2006-10" db="EMBL/GenBank/DDBJ databases">
        <authorList>
            <person name="Amadeo P."/>
            <person name="Zhao Q."/>
            <person name="Wortman J."/>
            <person name="Fraser-Liggett C."/>
            <person name="Carlton J."/>
        </authorList>
    </citation>
    <scope>NUCLEOTIDE SEQUENCE</scope>
    <source>
        <strain evidence="5">G3</strain>
    </source>
</reference>
<feature type="signal peptide" evidence="3">
    <location>
        <begin position="1"/>
        <end position="24"/>
    </location>
</feature>
<dbReference type="Gene3D" id="2.130.10.10">
    <property type="entry name" value="YVTN repeat-like/Quinoprotein amine dehydrogenase"/>
    <property type="match status" value="1"/>
</dbReference>
<dbReference type="SMART" id="SM01026">
    <property type="entry name" value="Beach"/>
    <property type="match status" value="1"/>
</dbReference>
<dbReference type="InterPro" id="IPR036372">
    <property type="entry name" value="BEACH_dom_sf"/>
</dbReference>
<sequence>MSKSANIVSSLLPLLKILISLVKSKPCFVTNQIPLMTTMFYNLYSAYLNNIPLILFQDFLDCLRDFYTAEIKNFPLKAYDLLPECIHAIKKSNKNGAKISSESLYAVIGILCEEHPHTFPKTDAETILSLISPSIAQLEISELSLFSHLSPLLSMECIHDILTALSKSIIPYLITQQTTLKFPSKGVDREQKPPIYYHEVTFQIHEAKTFPNGINLRPNITLPPKTNFEDLLSNEIHTRLSLLLRAAKLDTIFFSYFVTEATNFVKKGQNIDHLPLVIMSLLFFATHFSVINLEEPFFEFFSLTQVFDGKYTIFDDIEDFGCLDAARNAVVELIIKSANYNSPSFMACAQYPLLFQELMHRIIRDLQFINTDNLLPLIKFIMPASLYFQDLDTQSDDCCPEIEGARAALFLLMSHVLGYDGCGQKLFSNNYFSTFFLSFMFEDAPREYALTNLRLFMSDNNNPIPPELLSILTHVLNVCFSNFQCEAYLVIIYDMLQTLNEVLKHKRSSTQLFEKFRSSFFPSMSKLTTLALSQKVLLQYIQFFALTSSYKLLNNAQLQALENCICRVFNSTLPQTLWVKLIQLVATDITPSLNPSFYIRQPDAIKLMLKISQETDKFLEVLQFINNLVKFSPANRTACYDHDVDLYIIAMIKKLKNPPIEIVNALLLIFQSVAVLCSSSTVVQRFVSLFAPIRGKYIPQHINLYMQILNQIVQTTMKLPVMWMRMTKDSASLEVQGLTAKHFEDGFSIAFWAFIDSAQAQYKPIIAQFTDTHNRKLTWFFSATSLFFTQRSETYESTGRVEMDDIPKQHWNFFILTYKTDKDQSVMETIINCKKVEPLEFQPMKFHDGPVSCTIGGVLPDSAETDQFSRIGTFAMFPVLSDNHGSILYEVGPRLMNDTMPLKPIFYCKIFDDLSRIGVMTINTDESIKVSLSKKNVRATPNFLGALINLCKVEILIPLFSELDMLTEDKQKIPDFQRQVLECFSNIFASSENAQKSFHWGRGFAIISHLLLEADRSNIRYSLYKQFYAMMQSITFPVLQNEIMSDILLNVDIWSRCDDEGHLLVLRHWARNLLLSYKSIVVEVLPFKRILSILRLYYWYEPTENPQILGIENRQMSLNITEARRLLQFIALNVATIHLTVDDIRCLQSHCITCCDNNQVADYLWMLCQLGMSNPSPLENLKNVIDLTSFIFALFTRNDPKIYRFAMNIFVVFARRKLTPPENLPQQIFQIIHTLQPNNMTPWLFEKVMEMINDGLFELVPVAFVFARQNDNLEVLFNAVKPDPSIAYHFSWALWPLYVSRYTSNEETIKTIEFVTQCSMNSLGSVFSTIDFIENVLNEDLSSMKRQFLITVADIILKNSSQENTNTNNSMSSQNSFNTNNSMSSINENVVKLFLKLSRYYLLFRSMCEKNDYLETLYEESPFYEPRIQHPPPKRSPSAQHIITYDTFSNQIKHMSRTVSSQQINDPDLPELPPFIRSTSGSFENPKASEFLDQIEKMSQYRSFSVFGLRFDPEGNWLDQDLAQKVTEVFLKYRYSEFLMADLIICSFLLHSKPDVAITHAHNIKIKDDEKEKISNVVCLLNNHMNKCNQKQQTMITCEKCIENSFTHTARIRPLLDQSIVQMICSTSVDYCTLVSQNSQKMISGSSYMTDDFIGESLVSVGSVIDDIAFQRRENVRRWNTLWRYLSVERAPWSFLSPDQSHFKRDNTACLLFCPFKLKRNLHFYNNEIKVRRDSMSVPLKLFEVSGRINDEIDTPNEDKSQIFFETQCVVISPSNERDAQFVLTKKYLKLNFLDKKKWYPLNTIIHLFFRRRFHKPNSIEVFFDSGKNYFIYFPYDNSLDILQKMSELNLPNVKTLQTKPFQVFFQSSQMTNKWLENRVSNFEYLMHLNIMSGRTFNDLTQYPILPWVFSDFIDPSFSLDKPEKYRDLNKPLGVMNKERLTEIFKKMSEQHEAGEAISMYQSAPLNEPSVCNYLQRIEPFTSMNNDIQKSLFDNSDPIFMSISETYEQVTHNLNDYRELTPEFFGMPEFLFNNQAKKPNDDVELPKWSKNATEFVYLHRKILESPKVTENLHHWIDLIWGVRQKSNSDGFPENIYSQEMYEDIWSTEKSEEETQKIQSVLEYNGQIPPQLFTSPHPQRTFSIDPQYTFTSPCGFNIPLSGEVLLSRIDPMTGQNGLLINAKISVLDANGTIFTATVDFSQYMRINGNHPKPRHSHSGPTKSSSSNLTEIPTVKPKSDKPKTDKKLMPVSTPSIGSLRSYDVGNIDMEHVTITTKSVKNLPQITTKKTSNMWSNIRQSSIACISPITGRVYIVDMTTGNVDKMNALHNDAVCLDSDRNYIAVALTDTALCVFRLDNLVLPIVVMPSYRYSIECCAVSASYYLVVMGTRDGSLIINSLNNGGTVRSIDLHGCRPRHVIITHSWAFIVVYMTEMVEGSEAHFISVYNVNGEFIRKTQIDSAIVAWDTWISPQGFDYIVFVDHKGRLFSFEVFFLNIEKPFFRFWKPVSSVKFLGDISTVAVVTTDGLITFIPNMIQ</sequence>
<dbReference type="Gene3D" id="1.10.1540.10">
    <property type="entry name" value="BEACH domain"/>
    <property type="match status" value="1"/>
</dbReference>